<evidence type="ECO:0000313" key="1">
    <source>
        <dbReference type="EMBL" id="CAJ2656576.1"/>
    </source>
</evidence>
<gene>
    <name evidence="1" type="ORF">MILVUS5_LOCUS23294</name>
</gene>
<evidence type="ECO:0000313" key="2">
    <source>
        <dbReference type="Proteomes" id="UP001177021"/>
    </source>
</evidence>
<organism evidence="1 2">
    <name type="scientific">Trifolium pratense</name>
    <name type="common">Red clover</name>
    <dbReference type="NCBI Taxonomy" id="57577"/>
    <lineage>
        <taxon>Eukaryota</taxon>
        <taxon>Viridiplantae</taxon>
        <taxon>Streptophyta</taxon>
        <taxon>Embryophyta</taxon>
        <taxon>Tracheophyta</taxon>
        <taxon>Spermatophyta</taxon>
        <taxon>Magnoliopsida</taxon>
        <taxon>eudicotyledons</taxon>
        <taxon>Gunneridae</taxon>
        <taxon>Pentapetalae</taxon>
        <taxon>rosids</taxon>
        <taxon>fabids</taxon>
        <taxon>Fabales</taxon>
        <taxon>Fabaceae</taxon>
        <taxon>Papilionoideae</taxon>
        <taxon>50 kb inversion clade</taxon>
        <taxon>NPAAA clade</taxon>
        <taxon>Hologalegina</taxon>
        <taxon>IRL clade</taxon>
        <taxon>Trifolieae</taxon>
        <taxon>Trifolium</taxon>
    </lineage>
</organism>
<sequence length="907" mass="102120">MTMILLWLLFLPFCLINLSINTVLVTSLCVGNQQSLLLQMKKNLIFKSTKSQKLVHWNQSDDCCEWYGVTCNNKGHVITLDLSNEFISGQLQSSLFNLKHLENLNLAYNEFHSEIHSEFQNLNNLKYLNLSNAGFQGKLPNSISDLTQLVHLDLSFNNFTGPLPSFNRSKSLKVLSLNHNNFKGLVPSTHFEGLINLMSIDLGDNSLEGNFPSSLFRLQSLQILMLYYNKFDGHLEEIPNASLSLLEMVDLSGNNFEGPIPLSIFKLKRLLLLQLSKNKFNGTIQLDVIGRLQNLSTLDLAHNNLFVDASIRHEHEASSFPNLKRLWLASCNLSAFPEFLKYKSSMQFLDLSSNHISGPIPNWIWSFDYMVILNVSYNFLTDFEGPIHNLSSNLLKLDLHSNKLKGHAPTSFKNAIYLDYSSNRFNSINFTEIGGHTPFLYFLSLSNNSFNGRIHESFCNISGLRALDLSHNSFNGSIPICLTRMSSTLRLLDLGGNQLNGYVSDTFSTSCSLRFLDLSGNHLRGTIPKSLANCKHLQVLDLGKNQLTDGFPCFLNNISSLKVMVLRTNKLHGNIECPNNIGPWETLQIVDLAANNFSGILPAKLLQSWQALMIDEDKGGKFGHLYFNLYDDFNPLNFMAAIVDLNIELQMKLAKLNAAEPPFLIDHIVSHIFEEGVGLRSYEDSVTIVNKGHQLNLVKILIAFTSLDLSSNHFEGPIPEELMSLTALHALNLSQNGFSGRIPSSLGNLKHLESLDLSVNSLSGEIPIEVARLSFLSVVNLSCNDLVGRIPTGTQIQSFEADSFKDNEGLCGPPLTQNCSSEKRLSQEAYETAYSDDGSSVDWNFLSVELGLTFGLGIFILPLIYLKRWRIWYWKKVDDMLCRIVPQLGFVYENRRGEKHRILRRKK</sequence>
<reference evidence="1" key="1">
    <citation type="submission" date="2023-10" db="EMBL/GenBank/DDBJ databases">
        <authorList>
            <person name="Rodriguez Cubillos JULIANA M."/>
            <person name="De Vega J."/>
        </authorList>
    </citation>
    <scope>NUCLEOTIDE SEQUENCE</scope>
</reference>
<keyword evidence="2" id="KW-1185">Reference proteome</keyword>
<protein>
    <submittedName>
        <fullName evidence="1">Uncharacterized protein</fullName>
    </submittedName>
</protein>
<accession>A0ACB0KH74</accession>
<dbReference type="EMBL" id="CASHSV030000206">
    <property type="protein sequence ID" value="CAJ2656576.1"/>
    <property type="molecule type" value="Genomic_DNA"/>
</dbReference>
<proteinExistence type="predicted"/>
<dbReference type="Proteomes" id="UP001177021">
    <property type="component" value="Unassembled WGS sequence"/>
</dbReference>
<name>A0ACB0KH74_TRIPR</name>
<comment type="caution">
    <text evidence="1">The sequence shown here is derived from an EMBL/GenBank/DDBJ whole genome shotgun (WGS) entry which is preliminary data.</text>
</comment>